<dbReference type="Proteomes" id="UP001374579">
    <property type="component" value="Unassembled WGS sequence"/>
</dbReference>
<dbReference type="AlphaFoldDB" id="A0AAN9BMF2"/>
<dbReference type="InterPro" id="IPR002772">
    <property type="entry name" value="Glyco_hydro_3_C"/>
</dbReference>
<keyword evidence="2" id="KW-0378">Hydrolase</keyword>
<reference evidence="6 7" key="1">
    <citation type="submission" date="2024-02" db="EMBL/GenBank/DDBJ databases">
        <title>Chromosome-scale genome assembly of the rough periwinkle Littorina saxatilis.</title>
        <authorList>
            <person name="De Jode A."/>
            <person name="Faria R."/>
            <person name="Formenti G."/>
            <person name="Sims Y."/>
            <person name="Smith T.P."/>
            <person name="Tracey A."/>
            <person name="Wood J.M.D."/>
            <person name="Zagrodzka Z.B."/>
            <person name="Johannesson K."/>
            <person name="Butlin R.K."/>
            <person name="Leder E.H."/>
        </authorList>
    </citation>
    <scope>NUCLEOTIDE SEQUENCE [LARGE SCALE GENOMIC DNA]</scope>
    <source>
        <strain evidence="6">Snail1</strain>
        <tissue evidence="6">Muscle</tissue>
    </source>
</reference>
<dbReference type="Pfam" id="PF00933">
    <property type="entry name" value="Glyco_hydro_3"/>
    <property type="match status" value="1"/>
</dbReference>
<dbReference type="InterPro" id="IPR044993">
    <property type="entry name" value="BXL"/>
</dbReference>
<dbReference type="PRINTS" id="PR00133">
    <property type="entry name" value="GLHYDRLASE3"/>
</dbReference>
<dbReference type="InterPro" id="IPR017853">
    <property type="entry name" value="GH"/>
</dbReference>
<sequence>MSLFFHTTVLSLLMTCVPYHHTLPAFRSWSSTPFKVDYPFQNISLPWEDRVDDLVSRLTLEEVQAQLSMGGGPPHGGPAPAIPRFGIGPYQWWSNCGRGDAGAPGNATAFPQGIGLGASFSPDLRYRIAVAAAKEVRAKHNIFVKEGLYGIHTGLSCFSPDIDLFRDPRWGRNQETPGEDPYMNGVQSQHFVRGIQGDHPRYVRVSAGCKHFAVYAGPESFPVSRMSFSAEVSMRDLRMSFLPQFRMCTGAGSYSVMSSYNAVNGVPVCANKFLLTDILRNQWNFTGYVLADAGAIENVINTYKYRNNSVDTVAACLNAGCNIEVSIRAHPPVYFSMVEAVKQGKLNETFVRQSLKPLFYTRMRLGEFDPAEMNPYANIDPDVVDSPEHQALAVEAAMKTFVLLKNDGILPLKGQVQTVGVVGPMANNATQLFGNYAARTDLTLVSTPLDGLTKVAMSVNFASGCDDNVCNSYNSSAVKGAVTGTNINFVVLGTGQAVETEGHDRKDMEFSGQQKQVLLDTLSAAPNTPLVLLLYSASPVNITIFADDPRVRAIVQGFLPAQAAGTALTHLLLNDLPGAVPAGRLPYTWPALASQIPPMVNYSMAGRTYRYFQEDPLYSFGYGLSYVTFTYKAMYYENVVQAGHNLTGFVYVNNNGDMDADEAVQVYISWTDKTLPAPKLQLAWFDRVTIKSREAIQVNFTVDARQMALWFDDGSEDGWEVRAGDMMLYVGGQQPNQNRQVPSNVIAGRFTIQGSMYMGKY</sequence>
<dbReference type="InterPro" id="IPR026891">
    <property type="entry name" value="Fn3-like"/>
</dbReference>
<feature type="chain" id="PRO_5043043061" description="Fibronectin type III-like domain-containing protein" evidence="4">
    <location>
        <begin position="23"/>
        <end position="761"/>
    </location>
</feature>
<name>A0AAN9BMF2_9CAEN</name>
<dbReference type="Pfam" id="PF01915">
    <property type="entry name" value="Glyco_hydro_3_C"/>
    <property type="match status" value="1"/>
</dbReference>
<gene>
    <name evidence="6" type="ORF">V1264_015779</name>
</gene>
<evidence type="ECO:0000256" key="4">
    <source>
        <dbReference type="SAM" id="SignalP"/>
    </source>
</evidence>
<dbReference type="InterPro" id="IPR036881">
    <property type="entry name" value="Glyco_hydro_3_C_sf"/>
</dbReference>
<dbReference type="SUPFAM" id="SSF52279">
    <property type="entry name" value="Beta-D-glucan exohydrolase, C-terminal domain"/>
    <property type="match status" value="1"/>
</dbReference>
<dbReference type="EMBL" id="JBAMIC010000004">
    <property type="protein sequence ID" value="KAK7107955.1"/>
    <property type="molecule type" value="Genomic_DNA"/>
</dbReference>
<dbReference type="Gene3D" id="2.60.40.10">
    <property type="entry name" value="Immunoglobulins"/>
    <property type="match status" value="1"/>
</dbReference>
<dbReference type="PANTHER" id="PTHR42721">
    <property type="entry name" value="SUGAR HYDROLASE-RELATED"/>
    <property type="match status" value="1"/>
</dbReference>
<protein>
    <recommendedName>
        <fullName evidence="5">Fibronectin type III-like domain-containing protein</fullName>
    </recommendedName>
</protein>
<dbReference type="GO" id="GO:0045493">
    <property type="term" value="P:xylan catabolic process"/>
    <property type="evidence" value="ECO:0007669"/>
    <property type="project" value="InterPro"/>
</dbReference>
<evidence type="ECO:0000259" key="5">
    <source>
        <dbReference type="SMART" id="SM01217"/>
    </source>
</evidence>
<dbReference type="InterPro" id="IPR013783">
    <property type="entry name" value="Ig-like_fold"/>
</dbReference>
<evidence type="ECO:0000256" key="2">
    <source>
        <dbReference type="ARBA" id="ARBA00022801"/>
    </source>
</evidence>
<organism evidence="6 7">
    <name type="scientific">Littorina saxatilis</name>
    <dbReference type="NCBI Taxonomy" id="31220"/>
    <lineage>
        <taxon>Eukaryota</taxon>
        <taxon>Metazoa</taxon>
        <taxon>Spiralia</taxon>
        <taxon>Lophotrochozoa</taxon>
        <taxon>Mollusca</taxon>
        <taxon>Gastropoda</taxon>
        <taxon>Caenogastropoda</taxon>
        <taxon>Littorinimorpha</taxon>
        <taxon>Littorinoidea</taxon>
        <taxon>Littorinidae</taxon>
        <taxon>Littorina</taxon>
    </lineage>
</organism>
<dbReference type="GO" id="GO:0031222">
    <property type="term" value="P:arabinan catabolic process"/>
    <property type="evidence" value="ECO:0007669"/>
    <property type="project" value="TreeGrafter"/>
</dbReference>
<dbReference type="Pfam" id="PF14310">
    <property type="entry name" value="Fn3-like"/>
    <property type="match status" value="1"/>
</dbReference>
<evidence type="ECO:0000256" key="1">
    <source>
        <dbReference type="ARBA" id="ARBA00022729"/>
    </source>
</evidence>
<dbReference type="InterPro" id="IPR036962">
    <property type="entry name" value="Glyco_hydro_3_N_sf"/>
</dbReference>
<proteinExistence type="predicted"/>
<dbReference type="SUPFAM" id="SSF51445">
    <property type="entry name" value="(Trans)glycosidases"/>
    <property type="match status" value="1"/>
</dbReference>
<accession>A0AAN9BMF2</accession>
<dbReference type="SMART" id="SM01217">
    <property type="entry name" value="Fn3_like"/>
    <property type="match status" value="1"/>
</dbReference>
<dbReference type="PANTHER" id="PTHR42721:SF42">
    <property type="entry name" value="FIBRONECTIN TYPE III-LIKE DOMAIN-CONTAINING PROTEIN"/>
    <property type="match status" value="1"/>
</dbReference>
<evidence type="ECO:0000313" key="6">
    <source>
        <dbReference type="EMBL" id="KAK7107955.1"/>
    </source>
</evidence>
<dbReference type="Gene3D" id="3.20.20.300">
    <property type="entry name" value="Glycoside hydrolase, family 3, N-terminal domain"/>
    <property type="match status" value="1"/>
</dbReference>
<feature type="signal peptide" evidence="4">
    <location>
        <begin position="1"/>
        <end position="22"/>
    </location>
</feature>
<evidence type="ECO:0000256" key="3">
    <source>
        <dbReference type="ARBA" id="ARBA00023295"/>
    </source>
</evidence>
<keyword evidence="7" id="KW-1185">Reference proteome</keyword>
<dbReference type="GO" id="GO:0009044">
    <property type="term" value="F:xylan 1,4-beta-xylosidase activity"/>
    <property type="evidence" value="ECO:0007669"/>
    <property type="project" value="InterPro"/>
</dbReference>
<dbReference type="InterPro" id="IPR001764">
    <property type="entry name" value="Glyco_hydro_3_N"/>
</dbReference>
<dbReference type="GO" id="GO:0046556">
    <property type="term" value="F:alpha-L-arabinofuranosidase activity"/>
    <property type="evidence" value="ECO:0007669"/>
    <property type="project" value="TreeGrafter"/>
</dbReference>
<evidence type="ECO:0000313" key="7">
    <source>
        <dbReference type="Proteomes" id="UP001374579"/>
    </source>
</evidence>
<keyword evidence="3" id="KW-0326">Glycosidase</keyword>
<keyword evidence="1 4" id="KW-0732">Signal</keyword>
<feature type="domain" description="Fibronectin type III-like" evidence="5">
    <location>
        <begin position="662"/>
        <end position="734"/>
    </location>
</feature>
<comment type="caution">
    <text evidence="6">The sequence shown here is derived from an EMBL/GenBank/DDBJ whole genome shotgun (WGS) entry which is preliminary data.</text>
</comment>
<dbReference type="Gene3D" id="3.40.50.1700">
    <property type="entry name" value="Glycoside hydrolase family 3 C-terminal domain"/>
    <property type="match status" value="1"/>
</dbReference>